<evidence type="ECO:0000256" key="1">
    <source>
        <dbReference type="SAM" id="MobiDB-lite"/>
    </source>
</evidence>
<feature type="region of interest" description="Disordered" evidence="1">
    <location>
        <begin position="134"/>
        <end position="178"/>
    </location>
</feature>
<feature type="compositionally biased region" description="Low complexity" evidence="1">
    <location>
        <begin position="149"/>
        <end position="169"/>
    </location>
</feature>
<dbReference type="RefSeq" id="WP_272000322.1">
    <property type="nucleotide sequence ID" value="NZ_JAQNDN010000013.1"/>
</dbReference>
<keyword evidence="3" id="KW-1185">Reference proteome</keyword>
<evidence type="ECO:0000313" key="3">
    <source>
        <dbReference type="Proteomes" id="UP001217838"/>
    </source>
</evidence>
<dbReference type="Proteomes" id="UP001217838">
    <property type="component" value="Unassembled WGS sequence"/>
</dbReference>
<gene>
    <name evidence="2" type="ORF">POL58_22300</name>
</gene>
<accession>A0ABT5B8Q4</accession>
<dbReference type="PROSITE" id="PS51257">
    <property type="entry name" value="PROKAR_LIPOPROTEIN"/>
    <property type="match status" value="1"/>
</dbReference>
<comment type="caution">
    <text evidence="2">The sequence shown here is derived from an EMBL/GenBank/DDBJ whole genome shotgun (WGS) entry which is preliminary data.</text>
</comment>
<protein>
    <recommendedName>
        <fullName evidence="4">Tryptophan synthase alpha chain</fullName>
    </recommendedName>
</protein>
<proteinExistence type="predicted"/>
<organism evidence="2 3">
    <name type="scientific">Nannocystis radixulma</name>
    <dbReference type="NCBI Taxonomy" id="2995305"/>
    <lineage>
        <taxon>Bacteria</taxon>
        <taxon>Pseudomonadati</taxon>
        <taxon>Myxococcota</taxon>
        <taxon>Polyangia</taxon>
        <taxon>Nannocystales</taxon>
        <taxon>Nannocystaceae</taxon>
        <taxon>Nannocystis</taxon>
    </lineage>
</organism>
<feature type="region of interest" description="Disordered" evidence="1">
    <location>
        <begin position="28"/>
        <end position="61"/>
    </location>
</feature>
<name>A0ABT5B8Q4_9BACT</name>
<sequence length="378" mass="36825">MLSIKRAASCITLFLAASCGSGEDPLHTVTAGMGPAGGPGGGPSGDPSGDPTDGGNTSAGTDTAGVDRGLCDAYLACVAAATPDALPTAETSYGPDSPCWQGSPGAAELCLMACEQNLATLGSVYPDVPACGGSSATTSGGPDVTTSGPSQTTGDDPSDPSDPSASAGSLSEATTVAPPCDDPQPNGAPCFNEDCACLSGHCYQPIDSPSVCGECIDDDDCPGGGCSPPIDDQGSFCSTGGLGQGCETDEACSPAAPLCLDVYENNPIPDLPKTCSECATDADCPAQTPYCAPSFGSRLFAGHRACVAPGSLPNDAGCSLALGGGAACSSGICSEVSLMGFIPIGLCGECTSDADCDPGTSCTAGEANPGEMKGTTCQ</sequence>
<dbReference type="EMBL" id="JAQNDN010000013">
    <property type="protein sequence ID" value="MDC0670505.1"/>
    <property type="molecule type" value="Genomic_DNA"/>
</dbReference>
<evidence type="ECO:0008006" key="4">
    <source>
        <dbReference type="Google" id="ProtNLM"/>
    </source>
</evidence>
<feature type="compositionally biased region" description="Gly residues" evidence="1">
    <location>
        <begin position="34"/>
        <end position="44"/>
    </location>
</feature>
<reference evidence="2 3" key="1">
    <citation type="submission" date="2022-11" db="EMBL/GenBank/DDBJ databases">
        <title>Minimal conservation of predation-associated metabolite biosynthetic gene clusters underscores biosynthetic potential of Myxococcota including descriptions for ten novel species: Archangium lansinium sp. nov., Myxococcus landrumus sp. nov., Nannocystis bai.</title>
        <authorList>
            <person name="Ahearne A."/>
            <person name="Stevens C."/>
            <person name="Dowd S."/>
        </authorList>
    </citation>
    <scope>NUCLEOTIDE SEQUENCE [LARGE SCALE GENOMIC DNA]</scope>
    <source>
        <strain evidence="2 3">NCELM</strain>
    </source>
</reference>
<evidence type="ECO:0000313" key="2">
    <source>
        <dbReference type="EMBL" id="MDC0670505.1"/>
    </source>
</evidence>
<feature type="compositionally biased region" description="Low complexity" evidence="1">
    <location>
        <begin position="45"/>
        <end position="55"/>
    </location>
</feature>